<evidence type="ECO:0000256" key="2">
    <source>
        <dbReference type="ARBA" id="ARBA00022598"/>
    </source>
</evidence>
<comment type="catalytic activity">
    <reaction evidence="6">
        <text>octanoate + ATP + CoA = octanoyl-CoA + AMP + diphosphate</text>
        <dbReference type="Rhea" id="RHEA:33631"/>
        <dbReference type="ChEBI" id="CHEBI:25646"/>
        <dbReference type="ChEBI" id="CHEBI:30616"/>
        <dbReference type="ChEBI" id="CHEBI:33019"/>
        <dbReference type="ChEBI" id="CHEBI:57287"/>
        <dbReference type="ChEBI" id="CHEBI:57386"/>
        <dbReference type="ChEBI" id="CHEBI:456215"/>
    </reaction>
</comment>
<dbReference type="Proteomes" id="UP000663828">
    <property type="component" value="Unassembled WGS sequence"/>
</dbReference>
<comment type="similarity">
    <text evidence="1">Belongs to the ATP-dependent AMP-binding enzyme family.</text>
</comment>
<proteinExistence type="inferred from homology"/>
<dbReference type="Pfam" id="PF00501">
    <property type="entry name" value="AMP-binding"/>
    <property type="match status" value="1"/>
</dbReference>
<organism evidence="10 13">
    <name type="scientific">Adineta ricciae</name>
    <name type="common">Rotifer</name>
    <dbReference type="NCBI Taxonomy" id="249248"/>
    <lineage>
        <taxon>Eukaryota</taxon>
        <taxon>Metazoa</taxon>
        <taxon>Spiralia</taxon>
        <taxon>Gnathifera</taxon>
        <taxon>Rotifera</taxon>
        <taxon>Eurotatoria</taxon>
        <taxon>Bdelloidea</taxon>
        <taxon>Adinetida</taxon>
        <taxon>Adinetidae</taxon>
        <taxon>Adineta</taxon>
    </lineage>
</organism>
<dbReference type="Pfam" id="PF13193">
    <property type="entry name" value="AMP-binding_C"/>
    <property type="match status" value="1"/>
</dbReference>
<evidence type="ECO:0000313" key="13">
    <source>
        <dbReference type="Proteomes" id="UP000663852"/>
    </source>
</evidence>
<gene>
    <name evidence="10" type="ORF">EDS130_LOCUS6253</name>
    <name evidence="11" type="ORF">XAT740_LOCUS30432</name>
</gene>
<dbReference type="OrthoDB" id="10253115at2759"/>
<comment type="caution">
    <text evidence="10">The sequence shown here is derived from an EMBL/GenBank/DDBJ whole genome shotgun (WGS) entry which is preliminary data.</text>
</comment>
<dbReference type="AlphaFoldDB" id="A0A813UYX6"/>
<evidence type="ECO:0000256" key="6">
    <source>
        <dbReference type="ARBA" id="ARBA00047319"/>
    </source>
</evidence>
<comment type="function">
    <text evidence="3">Acyl-CoA synthases catalyze the initial reaction in fatty acid metabolism, by forming a thioester with CoA. Has some preference toward medium-chain substrates. Plays a role in adipocyte differentiation.</text>
</comment>
<sequence length="594" mass="66872">MTFPFRKMMSRMSKRILRRSSLRVICCVTKRDSSTSAKLTSSYYHNVSSVPLIHKTLGQVFDETAKKYPEHECFVFKGERKRYTYKSFQDEVDSIAASLLELGLEKSDRIAVWLPNTSENVTMSFVASKLGLIKVNINPAYVERELEYCLNKVGCKALVLAPTVKSIQSLAILRQLLPELDQSSSFKRVPSLEHIILTGKSSSTVPKSTHSYEHLLKHGAKISHSKLQLYQSTIDPHAPLAIFYTSGTTGQPKAATLTNFNMINMSQNISHHVGKHFTRLCAPIPMFHIFSEAVGVCNPLVAKCQTVFPAILPNPVATMRAIDEEKCTALIGAPVIFRDILNHVDRKKYNLSSLEYSALGASPVHVDFLRQLEQEIPIQRVGQVYGMTENCAILSSSMWAADGDTRRYSSIGRAMQHIEMKVVDQQGNPVPIGESGEVWARGFPIMSGYYNDTDKTRETVTESGWLRTGDEGRMDEDGFLYFIGRQKDIIIRGGVNIYPIEIEKAIMEHPSVAEAQVFSIPDVRHDEEICAWIKLKSDAARCQPEDMVKFLSTKLAFFKIPKHIRFVDKFIVTATGKAQKFKMTQSMIDELNQK</sequence>
<protein>
    <recommendedName>
        <fullName evidence="5">Medium-chain acyl-CoA ligase ACSF2, mitochondrial</fullName>
        <ecNumber evidence="4">6.2.1.2</ecNumber>
    </recommendedName>
</protein>
<name>A0A813UYX6_ADIRI</name>
<keyword evidence="12" id="KW-1185">Reference proteome</keyword>
<evidence type="ECO:0000256" key="7">
    <source>
        <dbReference type="ARBA" id="ARBA00048277"/>
    </source>
</evidence>
<dbReference type="Proteomes" id="UP000663852">
    <property type="component" value="Unassembled WGS sequence"/>
</dbReference>
<dbReference type="Gene3D" id="3.40.50.12780">
    <property type="entry name" value="N-terminal domain of ligase-like"/>
    <property type="match status" value="1"/>
</dbReference>
<feature type="domain" description="AMP-dependent synthetase/ligase" evidence="8">
    <location>
        <begin position="61"/>
        <end position="450"/>
    </location>
</feature>
<reference evidence="10" key="1">
    <citation type="submission" date="2021-02" db="EMBL/GenBank/DDBJ databases">
        <authorList>
            <person name="Nowell W R."/>
        </authorList>
    </citation>
    <scope>NUCLEOTIDE SEQUENCE</scope>
</reference>
<dbReference type="Gene3D" id="3.30.300.30">
    <property type="match status" value="1"/>
</dbReference>
<dbReference type="GO" id="GO:0031956">
    <property type="term" value="F:medium-chain fatty acid-CoA ligase activity"/>
    <property type="evidence" value="ECO:0007669"/>
    <property type="project" value="UniProtKB-EC"/>
</dbReference>
<feature type="domain" description="AMP-binding enzyme C-terminal" evidence="9">
    <location>
        <begin position="501"/>
        <end position="577"/>
    </location>
</feature>
<dbReference type="InterPro" id="IPR042099">
    <property type="entry name" value="ANL_N_sf"/>
</dbReference>
<dbReference type="PROSITE" id="PS00455">
    <property type="entry name" value="AMP_BINDING"/>
    <property type="match status" value="1"/>
</dbReference>
<keyword evidence="2" id="KW-0436">Ligase</keyword>
<dbReference type="InterPro" id="IPR000873">
    <property type="entry name" value="AMP-dep_synth/lig_dom"/>
</dbReference>
<evidence type="ECO:0000256" key="4">
    <source>
        <dbReference type="ARBA" id="ARBA00039009"/>
    </source>
</evidence>
<evidence type="ECO:0000256" key="3">
    <source>
        <dbReference type="ARBA" id="ARBA00037247"/>
    </source>
</evidence>
<dbReference type="GO" id="GO:0006631">
    <property type="term" value="P:fatty acid metabolic process"/>
    <property type="evidence" value="ECO:0007669"/>
    <property type="project" value="TreeGrafter"/>
</dbReference>
<dbReference type="InterPro" id="IPR045851">
    <property type="entry name" value="AMP-bd_C_sf"/>
</dbReference>
<evidence type="ECO:0000313" key="11">
    <source>
        <dbReference type="EMBL" id="CAF1331031.1"/>
    </source>
</evidence>
<evidence type="ECO:0000256" key="1">
    <source>
        <dbReference type="ARBA" id="ARBA00006432"/>
    </source>
</evidence>
<dbReference type="PANTHER" id="PTHR43201">
    <property type="entry name" value="ACYL-COA SYNTHETASE"/>
    <property type="match status" value="1"/>
</dbReference>
<dbReference type="EC" id="6.2.1.2" evidence="4"/>
<dbReference type="InterPro" id="IPR025110">
    <property type="entry name" value="AMP-bd_C"/>
</dbReference>
<dbReference type="PANTHER" id="PTHR43201:SF5">
    <property type="entry name" value="MEDIUM-CHAIN ACYL-COA LIGASE ACSF2, MITOCHONDRIAL"/>
    <property type="match status" value="1"/>
</dbReference>
<evidence type="ECO:0000256" key="5">
    <source>
        <dbReference type="ARBA" id="ARBA00039638"/>
    </source>
</evidence>
<dbReference type="EMBL" id="CAJNOR010002713">
    <property type="protein sequence ID" value="CAF1331031.1"/>
    <property type="molecule type" value="Genomic_DNA"/>
</dbReference>
<evidence type="ECO:0000259" key="8">
    <source>
        <dbReference type="Pfam" id="PF00501"/>
    </source>
</evidence>
<dbReference type="SUPFAM" id="SSF56801">
    <property type="entry name" value="Acetyl-CoA synthetase-like"/>
    <property type="match status" value="1"/>
</dbReference>
<evidence type="ECO:0000259" key="9">
    <source>
        <dbReference type="Pfam" id="PF13193"/>
    </source>
</evidence>
<evidence type="ECO:0000313" key="10">
    <source>
        <dbReference type="EMBL" id="CAF0829300.1"/>
    </source>
</evidence>
<dbReference type="InterPro" id="IPR020845">
    <property type="entry name" value="AMP-binding_CS"/>
</dbReference>
<dbReference type="EMBL" id="CAJNOJ010000018">
    <property type="protein sequence ID" value="CAF0829300.1"/>
    <property type="molecule type" value="Genomic_DNA"/>
</dbReference>
<evidence type="ECO:0000313" key="12">
    <source>
        <dbReference type="Proteomes" id="UP000663828"/>
    </source>
</evidence>
<accession>A0A813UYX6</accession>
<comment type="catalytic activity">
    <reaction evidence="7">
        <text>a medium-chain fatty acid + ATP + CoA = a medium-chain fatty acyl-CoA + AMP + diphosphate</text>
        <dbReference type="Rhea" id="RHEA:48340"/>
        <dbReference type="ChEBI" id="CHEBI:30616"/>
        <dbReference type="ChEBI" id="CHEBI:33019"/>
        <dbReference type="ChEBI" id="CHEBI:57287"/>
        <dbReference type="ChEBI" id="CHEBI:59558"/>
        <dbReference type="ChEBI" id="CHEBI:90546"/>
        <dbReference type="ChEBI" id="CHEBI:456215"/>
        <dbReference type="EC" id="6.2.1.2"/>
    </reaction>
</comment>